<evidence type="ECO:0000313" key="2">
    <source>
        <dbReference type="EMBL" id="CAA9584483.1"/>
    </source>
</evidence>
<feature type="non-terminal residue" evidence="2">
    <location>
        <position position="1"/>
    </location>
</feature>
<feature type="region of interest" description="Disordered" evidence="1">
    <location>
        <begin position="1"/>
        <end position="31"/>
    </location>
</feature>
<gene>
    <name evidence="2" type="ORF">AVDCRST_MAG88-3752</name>
</gene>
<protein>
    <submittedName>
        <fullName evidence="2">Uncharacterized protein</fullName>
    </submittedName>
</protein>
<feature type="non-terminal residue" evidence="2">
    <location>
        <position position="44"/>
    </location>
</feature>
<organism evidence="2">
    <name type="scientific">uncultured Thermomicrobiales bacterium</name>
    <dbReference type="NCBI Taxonomy" id="1645740"/>
    <lineage>
        <taxon>Bacteria</taxon>
        <taxon>Pseudomonadati</taxon>
        <taxon>Thermomicrobiota</taxon>
        <taxon>Thermomicrobia</taxon>
        <taxon>Thermomicrobiales</taxon>
        <taxon>environmental samples</taxon>
    </lineage>
</organism>
<dbReference type="AlphaFoldDB" id="A0A6J4VNY1"/>
<proteinExistence type="predicted"/>
<name>A0A6J4VNY1_9BACT</name>
<dbReference type="EMBL" id="CADCWM010000914">
    <property type="protein sequence ID" value="CAA9584483.1"/>
    <property type="molecule type" value="Genomic_DNA"/>
</dbReference>
<evidence type="ECO:0000256" key="1">
    <source>
        <dbReference type="SAM" id="MobiDB-lite"/>
    </source>
</evidence>
<accession>A0A6J4VNY1</accession>
<reference evidence="2" key="1">
    <citation type="submission" date="2020-02" db="EMBL/GenBank/DDBJ databases">
        <authorList>
            <person name="Meier V. D."/>
        </authorList>
    </citation>
    <scope>NUCLEOTIDE SEQUENCE</scope>
    <source>
        <strain evidence="2">AVDCRST_MAG88</strain>
    </source>
</reference>
<sequence>ARGQRGVCEAPRRRSRDSAVVPTPHDGPNNHIIERRFSSVASGV</sequence>